<dbReference type="PROSITE" id="PS51461">
    <property type="entry name" value="NC1_FIB"/>
    <property type="match status" value="1"/>
</dbReference>
<feature type="region of interest" description="Disordered" evidence="7">
    <location>
        <begin position="1135"/>
        <end position="1249"/>
    </location>
</feature>
<feature type="region of interest" description="Disordered" evidence="7">
    <location>
        <begin position="737"/>
        <end position="862"/>
    </location>
</feature>
<evidence type="ECO:0000256" key="2">
    <source>
        <dbReference type="ARBA" id="ARBA00022525"/>
    </source>
</evidence>
<evidence type="ECO:0000256" key="5">
    <source>
        <dbReference type="ARBA" id="ARBA00022737"/>
    </source>
</evidence>
<feature type="compositionally biased region" description="Gly residues" evidence="7">
    <location>
        <begin position="1065"/>
        <end position="1074"/>
    </location>
</feature>
<dbReference type="SUPFAM" id="SSF49899">
    <property type="entry name" value="Concanavalin A-like lectins/glucanases"/>
    <property type="match status" value="1"/>
</dbReference>
<sequence length="1547" mass="161826">SRRPPAGLLLSALICVIVSLCTDVSPSLSCAADPIDVLQVLELSDHMEGVSMEAGLCTSRKDMEETDMAYRIDKKIQLSAPTKQLFPDSLFPVDFSLMTTVRAKKDTQFFLLSVYDEQGVQQLGLEVGRSPVFLYEDHQGQPSPELYPIFKKINLADGKWHRIAYSVEGKSVTLYLDCEKVQTLELLRGDNPLVSTEGVIVFGTRLLDEEVFEGEIQQLLILEDAQAAADYCLHYIPDCDSPLSYNRQAQDPEQTSQLKPDPMIPSNEPEEPKKHSKKDRKGKKDKKKRGKKGRGKKESRKKRKEGEAGPEEEGFIQVSTVLPENQSQETYYPTEKPSTMELFTPEAVTPSAAPDQTTMIPERPTHRPDSDIEDTSVVPSALPESKEERLDQKSQVEELDDNFYGDLYDDLAVSMVTVGPNISEYEAVEYEDISNETENQEYEEYEMYEDGYGFAEREGADTWDGEVGLINQSVQLPHTVMTKILLPRSLSPSLSPSLSLSLCLSQGPPGRPGLAGVDGIPGPPGTMLMLPFQHGGDSQKGPVVSAQEAQAQAILQQTKMSLKGPPGPLGLTGRPGPLVGYPPSSNQRPQSSILPYSLSTPGYAVSLGRAGTDGGRGAPGETGGKGDRGFDGLPGLPGNKGHRVSEGTRGLVGPRGSPGPPGQPGITGVDGVQGSKGNLGENGVTGGHGEDGPEGPKGQSGPLGEVGGAGIAGEKVQEHYFTSNIYCMCLGPQGPQGRNGEAGPKGPNGFQGKTGPHGPMGVIGPQGKSGETGPNGDRGHPGSPGPPGETGLPGAAGKEGPKGDAGPSGAPGKSGPAGLRGFRGSRGSPGAMGATGEKGPSGAAGAIGQPGRSGGVGPGGPMGEKGEPLCFLSSRHSSVFLQCMIDMQYTVNSISVSRSLLQGPSGPIGIQGPVGHPGLPGVDGEPGPRGQQGMYGPKGDEGARGHKGATGPTGLQVRRRDTPLLDCTIHLSTPGTAGQPGGVGQPGIVGEKGEDGEAGDPGPVGDTGAAGGKGELGEKGDSGPSGAAGPAGVRGTPGEDGPKGNPGPIGFPGDSGPPGEAGINGVDGGPGAKGDNGDPGKAVSTVQHLHHTGIHTNSINMCNCVCSLRSFNSITYIKCMHTKDIGTNGVEGLVGKKGPVGPQGHSGKPGPEGLRGIPGPGGEQGLNGPPGQTGPPGPMGPPGLPGLKGDLGRKGDKGHDGLIGLIGPPGELGEKGDRGLPGNQGTQGTKGDGGKGGLPGPTGPPGPPGLSVITVISCHLSSTCVPSLQGPPATMVQPLPIRDHEGRRKRKRHSRMVQGGAAPYEEAEMKMDLEQKVFLQADQPMLEEAEGMEEVFASLTSMKTEVELMRKPLGTFESPARTCKELMMIQHGYRDGDYWIDPNQGCHRDSIKVFCNFTAEGETCLYPDKRIETYIFTGFRPNGYSDSDGNPVHVVQLTFLKLLSATARQTFTYSCQNSAGWFDSTTRSHQHAIRFRGSNDEEMSQAKNPFIQATHDGCQFRKGQERTVLEIDSPRAELLPVIDVAPSDFGSSNQKFGFHVGPVCYNG</sequence>
<dbReference type="Ensembl" id="ENSOKIT00005089830.1">
    <property type="protein sequence ID" value="ENSOKIP00005084124.1"/>
    <property type="gene ID" value="ENSOKIG00005036232.1"/>
</dbReference>
<feature type="region of interest" description="Disordered" evidence="7">
    <location>
        <begin position="918"/>
        <end position="1083"/>
    </location>
</feature>
<feature type="compositionally biased region" description="Low complexity" evidence="7">
    <location>
        <begin position="804"/>
        <end position="817"/>
    </location>
</feature>
<keyword evidence="6" id="KW-0176">Collagen</keyword>
<feature type="compositionally biased region" description="Polar residues" evidence="7">
    <location>
        <begin position="317"/>
        <end position="331"/>
    </location>
</feature>
<dbReference type="InterPro" id="IPR001791">
    <property type="entry name" value="Laminin_G"/>
</dbReference>
<feature type="region of interest" description="Disordered" evidence="7">
    <location>
        <begin position="244"/>
        <end position="332"/>
    </location>
</feature>
<feature type="region of interest" description="Disordered" evidence="7">
    <location>
        <begin position="1285"/>
        <end position="1306"/>
    </location>
</feature>
<feature type="compositionally biased region" description="Gly residues" evidence="7">
    <location>
        <begin position="851"/>
        <end position="862"/>
    </location>
</feature>
<evidence type="ECO:0000256" key="1">
    <source>
        <dbReference type="ARBA" id="ARBA00004498"/>
    </source>
</evidence>
<dbReference type="GO" id="GO:0030198">
    <property type="term" value="P:extracellular matrix organization"/>
    <property type="evidence" value="ECO:0007669"/>
    <property type="project" value="TreeGrafter"/>
</dbReference>
<dbReference type="InterPro" id="IPR008160">
    <property type="entry name" value="Collagen"/>
</dbReference>
<dbReference type="InterPro" id="IPR013320">
    <property type="entry name" value="ConA-like_dom_sf"/>
</dbReference>
<dbReference type="GeneTree" id="ENSGT00940000154535"/>
<accession>A0A8C7MWA7</accession>
<keyword evidence="4 8" id="KW-0732">Signal</keyword>
<evidence type="ECO:0000256" key="3">
    <source>
        <dbReference type="ARBA" id="ARBA00022530"/>
    </source>
</evidence>
<feature type="compositionally biased region" description="Basic and acidic residues" evidence="7">
    <location>
        <begin position="384"/>
        <end position="393"/>
    </location>
</feature>
<dbReference type="SMART" id="SM00038">
    <property type="entry name" value="COLFI"/>
    <property type="match status" value="1"/>
</dbReference>
<feature type="compositionally biased region" description="Gly residues" evidence="7">
    <location>
        <begin position="978"/>
        <end position="987"/>
    </location>
</feature>
<dbReference type="GO" id="GO:0031012">
    <property type="term" value="C:extracellular matrix"/>
    <property type="evidence" value="ECO:0007669"/>
    <property type="project" value="TreeGrafter"/>
</dbReference>
<dbReference type="Gene3D" id="2.60.120.200">
    <property type="match status" value="1"/>
</dbReference>
<feature type="compositionally biased region" description="Gly residues" evidence="7">
    <location>
        <begin position="611"/>
        <end position="623"/>
    </location>
</feature>
<evidence type="ECO:0000256" key="7">
    <source>
        <dbReference type="SAM" id="MobiDB-lite"/>
    </source>
</evidence>
<dbReference type="Proteomes" id="UP000694557">
    <property type="component" value="Unassembled WGS sequence"/>
</dbReference>
<evidence type="ECO:0000259" key="9">
    <source>
        <dbReference type="PROSITE" id="PS51461"/>
    </source>
</evidence>
<dbReference type="Pfam" id="PF01410">
    <property type="entry name" value="COLFI"/>
    <property type="match status" value="1"/>
</dbReference>
<evidence type="ECO:0000256" key="4">
    <source>
        <dbReference type="ARBA" id="ARBA00022729"/>
    </source>
</evidence>
<feature type="region of interest" description="Disordered" evidence="7">
    <location>
        <begin position="607"/>
        <end position="709"/>
    </location>
</feature>
<dbReference type="Gene3D" id="2.60.120.1000">
    <property type="match status" value="1"/>
</dbReference>
<dbReference type="FunFam" id="2.60.120.1000:FF:000007">
    <property type="entry name" value="Collagen type V alpha 3 chain"/>
    <property type="match status" value="1"/>
</dbReference>
<feature type="chain" id="PRO_5034951898" evidence="8">
    <location>
        <begin position="22"/>
        <end position="1547"/>
    </location>
</feature>
<dbReference type="InterPro" id="IPR000885">
    <property type="entry name" value="Fib_collagen_C"/>
</dbReference>
<evidence type="ECO:0000256" key="8">
    <source>
        <dbReference type="SAM" id="SignalP"/>
    </source>
</evidence>
<dbReference type="InterPro" id="IPR048287">
    <property type="entry name" value="TSPN-like_N"/>
</dbReference>
<feature type="domain" description="Fibrillar collagen NC1" evidence="9">
    <location>
        <begin position="1333"/>
        <end position="1546"/>
    </location>
</feature>
<protein>
    <submittedName>
        <fullName evidence="10">Collagen, type V, alpha 3a</fullName>
    </submittedName>
</protein>
<dbReference type="GO" id="GO:0030020">
    <property type="term" value="F:extracellular matrix structural constituent conferring tensile strength"/>
    <property type="evidence" value="ECO:0007669"/>
    <property type="project" value="TreeGrafter"/>
</dbReference>
<feature type="compositionally biased region" description="Basic residues" evidence="7">
    <location>
        <begin position="274"/>
        <end position="303"/>
    </location>
</feature>
<keyword evidence="2" id="KW-0964">Secreted</keyword>
<proteinExistence type="predicted"/>
<feature type="compositionally biased region" description="Low complexity" evidence="7">
    <location>
        <begin position="1022"/>
        <end position="1031"/>
    </location>
</feature>
<keyword evidence="11" id="KW-1185">Reference proteome</keyword>
<feature type="compositionally biased region" description="Low complexity" evidence="7">
    <location>
        <begin position="1202"/>
        <end position="1211"/>
    </location>
</feature>
<feature type="compositionally biased region" description="Polar residues" evidence="7">
    <location>
        <begin position="244"/>
        <end position="258"/>
    </location>
</feature>
<feature type="compositionally biased region" description="Basic and acidic residues" evidence="7">
    <location>
        <begin position="1190"/>
        <end position="1200"/>
    </location>
</feature>
<dbReference type="InterPro" id="IPR050149">
    <property type="entry name" value="Collagen_superfamily"/>
</dbReference>
<feature type="compositionally biased region" description="Gly residues" evidence="7">
    <location>
        <begin position="1156"/>
        <end position="1165"/>
    </location>
</feature>
<feature type="compositionally biased region" description="Gly residues" evidence="7">
    <location>
        <begin position="1228"/>
        <end position="1240"/>
    </location>
</feature>
<reference evidence="10" key="2">
    <citation type="submission" date="2025-09" db="UniProtKB">
        <authorList>
            <consortium name="Ensembl"/>
        </authorList>
    </citation>
    <scope>IDENTIFICATION</scope>
</reference>
<dbReference type="SMART" id="SM00282">
    <property type="entry name" value="LamG"/>
    <property type="match status" value="1"/>
</dbReference>
<evidence type="ECO:0000313" key="10">
    <source>
        <dbReference type="Ensembl" id="ENSOKIP00005084124.1"/>
    </source>
</evidence>
<dbReference type="FunFam" id="2.60.120.200:FF:000016">
    <property type="entry name" value="Collagen XI alpha 1 chain"/>
    <property type="match status" value="1"/>
</dbReference>
<keyword evidence="5" id="KW-0677">Repeat</keyword>
<dbReference type="GO" id="GO:0005615">
    <property type="term" value="C:extracellular space"/>
    <property type="evidence" value="ECO:0007669"/>
    <property type="project" value="TreeGrafter"/>
</dbReference>
<organism evidence="10 11">
    <name type="scientific">Oncorhynchus kisutch</name>
    <name type="common">Coho salmon</name>
    <name type="synonym">Salmo kisutch</name>
    <dbReference type="NCBI Taxonomy" id="8019"/>
    <lineage>
        <taxon>Eukaryota</taxon>
        <taxon>Metazoa</taxon>
        <taxon>Chordata</taxon>
        <taxon>Craniata</taxon>
        <taxon>Vertebrata</taxon>
        <taxon>Euteleostomi</taxon>
        <taxon>Actinopterygii</taxon>
        <taxon>Neopterygii</taxon>
        <taxon>Teleostei</taxon>
        <taxon>Protacanthopterygii</taxon>
        <taxon>Salmoniformes</taxon>
        <taxon>Salmonidae</taxon>
        <taxon>Salmoninae</taxon>
        <taxon>Oncorhynchus</taxon>
    </lineage>
</organism>
<comment type="subcellular location">
    <subcellularLocation>
        <location evidence="1">Secreted</location>
        <location evidence="1">Extracellular space</location>
        <location evidence="1">Extracellular matrix</location>
    </subcellularLocation>
</comment>
<keyword evidence="3" id="KW-0272">Extracellular matrix</keyword>
<feature type="compositionally biased region" description="Pro residues" evidence="7">
    <location>
        <begin position="1172"/>
        <end position="1184"/>
    </location>
</feature>
<dbReference type="PANTHER" id="PTHR24023">
    <property type="entry name" value="COLLAGEN ALPHA"/>
    <property type="match status" value="1"/>
</dbReference>
<evidence type="ECO:0000313" key="11">
    <source>
        <dbReference type="Proteomes" id="UP000694557"/>
    </source>
</evidence>
<name>A0A8C7MWA7_ONCKI</name>
<dbReference type="GO" id="GO:0005581">
    <property type="term" value="C:collagen trimer"/>
    <property type="evidence" value="ECO:0007669"/>
    <property type="project" value="UniProtKB-KW"/>
</dbReference>
<dbReference type="PANTHER" id="PTHR24023:SF1082">
    <property type="entry name" value="COLLAGEN TRIPLE HELIX REPEAT"/>
    <property type="match status" value="1"/>
</dbReference>
<reference evidence="10" key="1">
    <citation type="submission" date="2025-08" db="UniProtKB">
        <authorList>
            <consortium name="Ensembl"/>
        </authorList>
    </citation>
    <scope>IDENTIFICATION</scope>
</reference>
<feature type="region of interest" description="Disordered" evidence="7">
    <location>
        <begin position="350"/>
        <end position="393"/>
    </location>
</feature>
<evidence type="ECO:0000256" key="6">
    <source>
        <dbReference type="ARBA" id="ARBA00023119"/>
    </source>
</evidence>
<dbReference type="Pfam" id="PF01391">
    <property type="entry name" value="Collagen"/>
    <property type="match status" value="6"/>
</dbReference>
<feature type="signal peptide" evidence="8">
    <location>
        <begin position="1"/>
        <end position="21"/>
    </location>
</feature>
<dbReference type="SMART" id="SM00210">
    <property type="entry name" value="TSPN"/>
    <property type="match status" value="1"/>
</dbReference>